<dbReference type="AlphaFoldDB" id="A0AAE3G174"/>
<comment type="similarity">
    <text evidence="2 8">Belongs to the 4-toluene sulfonate uptake permease (TSUP) (TC 2.A.102) family.</text>
</comment>
<evidence type="ECO:0000256" key="2">
    <source>
        <dbReference type="ARBA" id="ARBA00009142"/>
    </source>
</evidence>
<keyword evidence="3" id="KW-0813">Transport</keyword>
<dbReference type="EMBL" id="JALJXV010000002">
    <property type="protein sequence ID" value="MCP1673644.1"/>
    <property type="molecule type" value="Genomic_DNA"/>
</dbReference>
<evidence type="ECO:0000256" key="7">
    <source>
        <dbReference type="ARBA" id="ARBA00023136"/>
    </source>
</evidence>
<evidence type="ECO:0000256" key="3">
    <source>
        <dbReference type="ARBA" id="ARBA00022448"/>
    </source>
</evidence>
<dbReference type="Proteomes" id="UP001205843">
    <property type="component" value="Unassembled WGS sequence"/>
</dbReference>
<sequence>MLTALLILNVTVRKTDRRDRVAGGASGMLTAAIGMPGPPILLYFAGSRLEKSLLRGTSLGCVLYIYSLALFLQILFGSTNATIWWTALALVPVTLFGTWLGERLFHMVSQALSRMATYVILMVTDAYLLYTSLSVIQG</sequence>
<accession>A0AAE3G174</accession>
<keyword evidence="7 8" id="KW-0472">Membrane</keyword>
<keyword evidence="5 8" id="KW-0812">Transmembrane</keyword>
<feature type="transmembrane region" description="Helical" evidence="8">
    <location>
        <begin position="23"/>
        <end position="45"/>
    </location>
</feature>
<reference evidence="9" key="1">
    <citation type="submission" date="2022-03" db="EMBL/GenBank/DDBJ databases">
        <title>Genomic Encyclopedia of Type Strains, Phase III (KMG-III): the genomes of soil and plant-associated and newly described type strains.</title>
        <authorList>
            <person name="Whitman W."/>
        </authorList>
    </citation>
    <scope>NUCLEOTIDE SEQUENCE</scope>
    <source>
        <strain evidence="9">ANL 6-2</strain>
    </source>
</reference>
<dbReference type="Pfam" id="PF01925">
    <property type="entry name" value="TauE"/>
    <property type="match status" value="1"/>
</dbReference>
<name>A0AAE3G174_9GAMM</name>
<dbReference type="GO" id="GO:0005886">
    <property type="term" value="C:plasma membrane"/>
    <property type="evidence" value="ECO:0007669"/>
    <property type="project" value="UniProtKB-SubCell"/>
</dbReference>
<protein>
    <recommendedName>
        <fullName evidence="8">Probable membrane transporter protein</fullName>
    </recommendedName>
</protein>
<dbReference type="PANTHER" id="PTHR30269">
    <property type="entry name" value="TRANSMEMBRANE PROTEIN YFCA"/>
    <property type="match status" value="1"/>
</dbReference>
<keyword evidence="4 8" id="KW-1003">Cell membrane</keyword>
<evidence type="ECO:0000256" key="1">
    <source>
        <dbReference type="ARBA" id="ARBA00004651"/>
    </source>
</evidence>
<evidence type="ECO:0000256" key="8">
    <source>
        <dbReference type="RuleBase" id="RU363041"/>
    </source>
</evidence>
<feature type="transmembrane region" description="Helical" evidence="8">
    <location>
        <begin position="57"/>
        <end position="76"/>
    </location>
</feature>
<dbReference type="InterPro" id="IPR002781">
    <property type="entry name" value="TM_pro_TauE-like"/>
</dbReference>
<evidence type="ECO:0000256" key="6">
    <source>
        <dbReference type="ARBA" id="ARBA00022989"/>
    </source>
</evidence>
<comment type="caution">
    <text evidence="9">The sequence shown here is derived from an EMBL/GenBank/DDBJ whole genome shotgun (WGS) entry which is preliminary data.</text>
</comment>
<feature type="transmembrane region" description="Helical" evidence="8">
    <location>
        <begin position="82"/>
        <end position="100"/>
    </location>
</feature>
<organism evidence="9 10">
    <name type="scientific">Natronocella acetinitrilica</name>
    <dbReference type="NCBI Taxonomy" id="414046"/>
    <lineage>
        <taxon>Bacteria</taxon>
        <taxon>Pseudomonadati</taxon>
        <taxon>Pseudomonadota</taxon>
        <taxon>Gammaproteobacteria</taxon>
        <taxon>Chromatiales</taxon>
        <taxon>Ectothiorhodospiraceae</taxon>
        <taxon>Natronocella</taxon>
    </lineage>
</organism>
<evidence type="ECO:0000313" key="10">
    <source>
        <dbReference type="Proteomes" id="UP001205843"/>
    </source>
</evidence>
<dbReference type="PANTHER" id="PTHR30269:SF37">
    <property type="entry name" value="MEMBRANE TRANSPORTER PROTEIN"/>
    <property type="match status" value="1"/>
</dbReference>
<gene>
    <name evidence="9" type="ORF">J2T57_000743</name>
</gene>
<evidence type="ECO:0000256" key="5">
    <source>
        <dbReference type="ARBA" id="ARBA00022692"/>
    </source>
</evidence>
<keyword evidence="10" id="KW-1185">Reference proteome</keyword>
<evidence type="ECO:0000313" key="9">
    <source>
        <dbReference type="EMBL" id="MCP1673644.1"/>
    </source>
</evidence>
<feature type="transmembrane region" description="Helical" evidence="8">
    <location>
        <begin position="112"/>
        <end position="130"/>
    </location>
</feature>
<dbReference type="InterPro" id="IPR052017">
    <property type="entry name" value="TSUP"/>
</dbReference>
<keyword evidence="6 8" id="KW-1133">Transmembrane helix</keyword>
<evidence type="ECO:0000256" key="4">
    <source>
        <dbReference type="ARBA" id="ARBA00022475"/>
    </source>
</evidence>
<proteinExistence type="inferred from homology"/>
<comment type="subcellular location">
    <subcellularLocation>
        <location evidence="1 8">Cell membrane</location>
        <topology evidence="1 8">Multi-pass membrane protein</topology>
    </subcellularLocation>
</comment>